<dbReference type="GO" id="GO:0003899">
    <property type="term" value="F:DNA-directed RNA polymerase activity"/>
    <property type="evidence" value="ECO:0007669"/>
    <property type="project" value="InterPro"/>
</dbReference>
<accession>A0A2S7SZE7</accession>
<dbReference type="AlphaFoldDB" id="A0A2S7SZE7"/>
<protein>
    <recommendedName>
        <fullName evidence="1">RNA polymerase alpha subunit C-terminal domain-containing protein</fullName>
    </recommendedName>
</protein>
<keyword evidence="3" id="KW-1185">Reference proteome</keyword>
<dbReference type="GO" id="GO:0003677">
    <property type="term" value="F:DNA binding"/>
    <property type="evidence" value="ECO:0007669"/>
    <property type="project" value="InterPro"/>
</dbReference>
<reference evidence="2 3" key="1">
    <citation type="submission" date="2018-01" db="EMBL/GenBank/DDBJ databases">
        <title>A novel member of the phylum Bacteroidetes isolated from glacier ice.</title>
        <authorList>
            <person name="Liu Q."/>
            <person name="Xin Y.-H."/>
        </authorList>
    </citation>
    <scope>NUCLEOTIDE SEQUENCE [LARGE SCALE GENOMIC DNA]</scope>
    <source>
        <strain evidence="2 3">RB1R16</strain>
    </source>
</reference>
<comment type="caution">
    <text evidence="2">The sequence shown here is derived from an EMBL/GenBank/DDBJ whole genome shotgun (WGS) entry which is preliminary data.</text>
</comment>
<dbReference type="GO" id="GO:0006351">
    <property type="term" value="P:DNA-templated transcription"/>
    <property type="evidence" value="ECO:0007669"/>
    <property type="project" value="InterPro"/>
</dbReference>
<feature type="domain" description="RNA polymerase alpha subunit C-terminal" evidence="1">
    <location>
        <begin position="65"/>
        <end position="121"/>
    </location>
</feature>
<dbReference type="Proteomes" id="UP000239872">
    <property type="component" value="Unassembled WGS sequence"/>
</dbReference>
<evidence type="ECO:0000313" key="2">
    <source>
        <dbReference type="EMBL" id="PQJ11945.1"/>
    </source>
</evidence>
<organism evidence="2 3">
    <name type="scientific">Flavipsychrobacter stenotrophus</name>
    <dbReference type="NCBI Taxonomy" id="2077091"/>
    <lineage>
        <taxon>Bacteria</taxon>
        <taxon>Pseudomonadati</taxon>
        <taxon>Bacteroidota</taxon>
        <taxon>Chitinophagia</taxon>
        <taxon>Chitinophagales</taxon>
        <taxon>Chitinophagaceae</taxon>
        <taxon>Flavipsychrobacter</taxon>
    </lineage>
</organism>
<dbReference type="InterPro" id="IPR011260">
    <property type="entry name" value="RNAP_asu_C"/>
</dbReference>
<dbReference type="Pfam" id="PF03118">
    <property type="entry name" value="RNA_pol_A_CTD"/>
    <property type="match status" value="1"/>
</dbReference>
<dbReference type="EMBL" id="PPSL01000002">
    <property type="protein sequence ID" value="PQJ11945.1"/>
    <property type="molecule type" value="Genomic_DNA"/>
</dbReference>
<gene>
    <name evidence="2" type="ORF">CJD36_009135</name>
</gene>
<dbReference type="SUPFAM" id="SSF47789">
    <property type="entry name" value="C-terminal domain of RNA polymerase alpha subunit"/>
    <property type="match status" value="1"/>
</dbReference>
<name>A0A2S7SZE7_9BACT</name>
<dbReference type="RefSeq" id="WP_105038825.1">
    <property type="nucleotide sequence ID" value="NZ_PPSL01000002.1"/>
</dbReference>
<proteinExistence type="predicted"/>
<dbReference type="Gene3D" id="1.10.150.20">
    <property type="entry name" value="5' to 3' exonuclease, C-terminal subdomain"/>
    <property type="match status" value="1"/>
</dbReference>
<evidence type="ECO:0000259" key="1">
    <source>
        <dbReference type="Pfam" id="PF03118"/>
    </source>
</evidence>
<sequence>MTGNEGLMSVRALKLLLSRYGDDYQIDFGINYLVSLKDEGSNILSCEWINKAKQDAITETRKQEEAYKHAAETSLPLEQSGLDKRTVRLLATNGIHTIYQLAYNTQEEIMRIKGLGMKAISQMEIELPKHGWWFGGCLMEKSEKTAKKNNGAFRKKITPTP</sequence>
<evidence type="ECO:0000313" key="3">
    <source>
        <dbReference type="Proteomes" id="UP000239872"/>
    </source>
</evidence>